<dbReference type="InterPro" id="IPR004263">
    <property type="entry name" value="Exostosin"/>
</dbReference>
<keyword evidence="8" id="KW-1185">Reference proteome</keyword>
<dbReference type="InterPro" id="IPR040911">
    <property type="entry name" value="Exostosin_GT47"/>
</dbReference>
<sequence>CPYGEVFVYDLPESLNSEIVRNCGDLNPWHSRCDALSNSGFGLSAADDMSKILPENVAGMWFWTDQFSLEVIYHRRILNYSCRTLSPESAAAFYIPFYAGLAIEKFIFSANSSAADRDRHCLSMLSWIAEQPFFRKSNGWDHFTAMGRISWDFRRSKDPDWGSGCIHMPLMRNITRLIIERDPLDYFEVGVPYPTGFHPSSPADVAAWQNFVRNRPRTTLLCFAGAARGFIKGDFRGILIQQCYAEAGSCRVVDCSDSKCEGERSGVVETFLSSEFCLQPRGDSFTRRSVFDCLIAGSIPVFFWRRTAYRQYDWFLPAEPESYSVYIDRSAVKNGTNVRSVIEKISKGKVKAMREKIIEYIPKLIYANSNLEGMKDAFDLAIEGVLRRIKK</sequence>
<evidence type="ECO:0000256" key="5">
    <source>
        <dbReference type="ARBA" id="ARBA00023034"/>
    </source>
</evidence>
<evidence type="ECO:0000313" key="7">
    <source>
        <dbReference type="EMBL" id="EPS66500.1"/>
    </source>
</evidence>
<dbReference type="GO" id="GO:0009969">
    <property type="term" value="P:xyloglucan biosynthetic process"/>
    <property type="evidence" value="ECO:0007669"/>
    <property type="project" value="TreeGrafter"/>
</dbReference>
<dbReference type="PANTHER" id="PTHR11062:SF214">
    <property type="entry name" value="XYLOGLUCAN GALACTOSYLTRANSFERASE XLT2"/>
    <property type="match status" value="1"/>
</dbReference>
<dbReference type="AlphaFoldDB" id="S8CIF4"/>
<gene>
    <name evidence="7" type="ORF">M569_08277</name>
</gene>
<evidence type="ECO:0000256" key="4">
    <source>
        <dbReference type="ARBA" id="ARBA00022968"/>
    </source>
</evidence>
<comment type="similarity">
    <text evidence="2">Belongs to the glycosyltransferase 47 family.</text>
</comment>
<dbReference type="GO" id="GO:0000139">
    <property type="term" value="C:Golgi membrane"/>
    <property type="evidence" value="ECO:0007669"/>
    <property type="project" value="UniProtKB-SubCell"/>
</dbReference>
<keyword evidence="4" id="KW-0812">Transmembrane</keyword>
<evidence type="ECO:0000313" key="8">
    <source>
        <dbReference type="Proteomes" id="UP000015453"/>
    </source>
</evidence>
<comment type="subcellular location">
    <subcellularLocation>
        <location evidence="1">Golgi apparatus membrane</location>
        <topology evidence="1">Single-pass type II membrane protein</topology>
    </subcellularLocation>
</comment>
<organism evidence="7 8">
    <name type="scientific">Genlisea aurea</name>
    <dbReference type="NCBI Taxonomy" id="192259"/>
    <lineage>
        <taxon>Eukaryota</taxon>
        <taxon>Viridiplantae</taxon>
        <taxon>Streptophyta</taxon>
        <taxon>Embryophyta</taxon>
        <taxon>Tracheophyta</taxon>
        <taxon>Spermatophyta</taxon>
        <taxon>Magnoliopsida</taxon>
        <taxon>eudicotyledons</taxon>
        <taxon>Gunneridae</taxon>
        <taxon>Pentapetalae</taxon>
        <taxon>asterids</taxon>
        <taxon>lamiids</taxon>
        <taxon>Lamiales</taxon>
        <taxon>Lentibulariaceae</taxon>
        <taxon>Genlisea</taxon>
    </lineage>
</organism>
<dbReference type="Proteomes" id="UP000015453">
    <property type="component" value="Unassembled WGS sequence"/>
</dbReference>
<feature type="domain" description="Exostosin GT47" evidence="6">
    <location>
        <begin position="5"/>
        <end position="337"/>
    </location>
</feature>
<evidence type="ECO:0000256" key="3">
    <source>
        <dbReference type="ARBA" id="ARBA00022676"/>
    </source>
</evidence>
<feature type="non-terminal residue" evidence="7">
    <location>
        <position position="1"/>
    </location>
</feature>
<evidence type="ECO:0000256" key="2">
    <source>
        <dbReference type="ARBA" id="ARBA00010271"/>
    </source>
</evidence>
<keyword evidence="4" id="KW-0735">Signal-anchor</keyword>
<comment type="caution">
    <text evidence="7">The sequence shown here is derived from an EMBL/GenBank/DDBJ whole genome shotgun (WGS) entry which is preliminary data.</text>
</comment>
<reference evidence="7 8" key="1">
    <citation type="journal article" date="2013" name="BMC Genomics">
        <title>The miniature genome of a carnivorous plant Genlisea aurea contains a low number of genes and short non-coding sequences.</title>
        <authorList>
            <person name="Leushkin E.V."/>
            <person name="Sutormin R.A."/>
            <person name="Nabieva E.R."/>
            <person name="Penin A.A."/>
            <person name="Kondrashov A.S."/>
            <person name="Logacheva M.D."/>
        </authorList>
    </citation>
    <scope>NUCLEOTIDE SEQUENCE [LARGE SCALE GENOMIC DNA]</scope>
</reference>
<dbReference type="EMBL" id="AUSU01003647">
    <property type="protein sequence ID" value="EPS66500.1"/>
    <property type="molecule type" value="Genomic_DNA"/>
</dbReference>
<keyword evidence="3" id="KW-0328">Glycosyltransferase</keyword>
<keyword evidence="5" id="KW-0333">Golgi apparatus</keyword>
<keyword evidence="3" id="KW-0808">Transferase</keyword>
<protein>
    <recommendedName>
        <fullName evidence="6">Exostosin GT47 domain-containing protein</fullName>
    </recommendedName>
</protein>
<dbReference type="OrthoDB" id="1924787at2759"/>
<dbReference type="Pfam" id="PF03016">
    <property type="entry name" value="Exostosin_GT47"/>
    <property type="match status" value="1"/>
</dbReference>
<proteinExistence type="inferred from homology"/>
<name>S8CIF4_9LAMI</name>
<evidence type="ECO:0000259" key="6">
    <source>
        <dbReference type="Pfam" id="PF03016"/>
    </source>
</evidence>
<dbReference type="PANTHER" id="PTHR11062">
    <property type="entry name" value="EXOSTOSIN HEPARAN SULFATE GLYCOSYLTRANSFERASE -RELATED"/>
    <property type="match status" value="1"/>
</dbReference>
<evidence type="ECO:0000256" key="1">
    <source>
        <dbReference type="ARBA" id="ARBA00004323"/>
    </source>
</evidence>
<accession>S8CIF4</accession>
<dbReference type="GO" id="GO:0008378">
    <property type="term" value="F:galactosyltransferase activity"/>
    <property type="evidence" value="ECO:0007669"/>
    <property type="project" value="TreeGrafter"/>
</dbReference>